<dbReference type="EMBL" id="FOVF01000023">
    <property type="protein sequence ID" value="SFN46271.1"/>
    <property type="molecule type" value="Genomic_DNA"/>
</dbReference>
<name>A0A1I4Z7K1_9GAMM</name>
<accession>A0A1I4Z7K1</accession>
<sequence length="64" mass="7050">MSNVIPIDRAARAPTIPTCPINAVDDDELDVRLWELIMSGQRGSPVYLGIEREILTRKARSSAA</sequence>
<gene>
    <name evidence="1" type="ORF">SAMN05216289_12346</name>
</gene>
<keyword evidence="2" id="KW-1185">Reference proteome</keyword>
<proteinExistence type="predicted"/>
<evidence type="ECO:0000313" key="1">
    <source>
        <dbReference type="EMBL" id="SFN46271.1"/>
    </source>
</evidence>
<protein>
    <submittedName>
        <fullName evidence="1">Uncharacterized protein</fullName>
    </submittedName>
</protein>
<dbReference type="AlphaFoldDB" id="A0A1I4Z7K1"/>
<dbReference type="OrthoDB" id="5966605at2"/>
<reference evidence="1 2" key="1">
    <citation type="submission" date="2016-10" db="EMBL/GenBank/DDBJ databases">
        <authorList>
            <person name="de Groot N.N."/>
        </authorList>
    </citation>
    <scope>NUCLEOTIDE SEQUENCE [LARGE SCALE GENOMIC DNA]</scope>
    <source>
        <strain evidence="1 2">CGMCC 1.7659</strain>
    </source>
</reference>
<dbReference type="Proteomes" id="UP000198575">
    <property type="component" value="Unassembled WGS sequence"/>
</dbReference>
<organism evidence="1 2">
    <name type="scientific">Dokdonella immobilis</name>
    <dbReference type="NCBI Taxonomy" id="578942"/>
    <lineage>
        <taxon>Bacteria</taxon>
        <taxon>Pseudomonadati</taxon>
        <taxon>Pseudomonadota</taxon>
        <taxon>Gammaproteobacteria</taxon>
        <taxon>Lysobacterales</taxon>
        <taxon>Rhodanobacteraceae</taxon>
        <taxon>Dokdonella</taxon>
    </lineage>
</organism>
<dbReference type="RefSeq" id="WP_139225015.1">
    <property type="nucleotide sequence ID" value="NZ_FOVF01000023.1"/>
</dbReference>
<evidence type="ECO:0000313" key="2">
    <source>
        <dbReference type="Proteomes" id="UP000198575"/>
    </source>
</evidence>